<feature type="binding site" evidence="7">
    <location>
        <position position="494"/>
    </location>
    <ligand>
        <name>meso-2,6-diaminopimelate</name>
        <dbReference type="ChEBI" id="CHEBI:57791"/>
    </ligand>
</feature>
<dbReference type="InterPro" id="IPR005761">
    <property type="entry name" value="UDP-N-AcMur-Glu-dNH2Pim_ligase"/>
</dbReference>
<keyword evidence="13" id="KW-1185">Reference proteome</keyword>
<gene>
    <name evidence="7 12" type="primary">murE</name>
    <name evidence="12" type="ORF">GCM10023211_02630</name>
</gene>
<keyword evidence="7" id="KW-0963">Cytoplasm</keyword>
<evidence type="ECO:0000256" key="5">
    <source>
        <dbReference type="ARBA" id="ARBA00023306"/>
    </source>
</evidence>
<dbReference type="SUPFAM" id="SSF53244">
    <property type="entry name" value="MurD-like peptide ligases, peptide-binding domain"/>
    <property type="match status" value="1"/>
</dbReference>
<feature type="domain" description="Mur ligase C-terminal" evidence="10">
    <location>
        <begin position="366"/>
        <end position="492"/>
    </location>
</feature>
<keyword evidence="5 7" id="KW-0131">Cell cycle</keyword>
<evidence type="ECO:0000256" key="2">
    <source>
        <dbReference type="ARBA" id="ARBA00022618"/>
    </source>
</evidence>
<comment type="similarity">
    <text evidence="1 7">Belongs to the MurCDEF family. MurE subfamily.</text>
</comment>
<feature type="binding site" evidence="7">
    <location>
        <begin position="173"/>
        <end position="174"/>
    </location>
    <ligand>
        <name>UDP-N-acetyl-alpha-D-muramoyl-L-alanyl-D-glutamate</name>
        <dbReference type="ChEBI" id="CHEBI:83900"/>
    </ligand>
</feature>
<dbReference type="Gene3D" id="3.40.1190.10">
    <property type="entry name" value="Mur-like, catalytic domain"/>
    <property type="match status" value="1"/>
</dbReference>
<proteinExistence type="inferred from homology"/>
<evidence type="ECO:0000259" key="11">
    <source>
        <dbReference type="Pfam" id="PF08245"/>
    </source>
</evidence>
<comment type="subcellular location">
    <subcellularLocation>
        <location evidence="7 8">Cytoplasm</location>
    </subcellularLocation>
</comment>
<feature type="modified residue" description="N6-carboxylysine" evidence="7">
    <location>
        <position position="240"/>
    </location>
</feature>
<feature type="binding site" evidence="7">
    <location>
        <position position="490"/>
    </location>
    <ligand>
        <name>meso-2,6-diaminopimelate</name>
        <dbReference type="ChEBI" id="CHEBI:57791"/>
    </ligand>
</feature>
<feature type="binding site" evidence="7">
    <location>
        <position position="200"/>
    </location>
    <ligand>
        <name>UDP-N-acetyl-alpha-D-muramoyl-L-alanyl-D-glutamate</name>
        <dbReference type="ChEBI" id="CHEBI:83900"/>
    </ligand>
</feature>
<dbReference type="EC" id="6.3.2.13" evidence="7"/>
<organism evidence="12 13">
    <name type="scientific">Orbus sasakiae</name>
    <dbReference type="NCBI Taxonomy" id="1078475"/>
    <lineage>
        <taxon>Bacteria</taxon>
        <taxon>Pseudomonadati</taxon>
        <taxon>Pseudomonadota</taxon>
        <taxon>Gammaproteobacteria</taxon>
        <taxon>Orbales</taxon>
        <taxon>Orbaceae</taxon>
        <taxon>Orbus</taxon>
    </lineage>
</organism>
<dbReference type="PANTHER" id="PTHR23135">
    <property type="entry name" value="MUR LIGASE FAMILY MEMBER"/>
    <property type="match status" value="1"/>
</dbReference>
<evidence type="ECO:0000259" key="10">
    <source>
        <dbReference type="Pfam" id="PF02875"/>
    </source>
</evidence>
<keyword evidence="7" id="KW-0460">Magnesium</keyword>
<keyword evidence="2 7" id="KW-0132">Cell division</keyword>
<dbReference type="InterPro" id="IPR004101">
    <property type="entry name" value="Mur_ligase_C"/>
</dbReference>
<feature type="binding site" evidence="7">
    <location>
        <position position="38"/>
    </location>
    <ligand>
        <name>UDP-N-acetyl-alpha-D-muramoyl-L-alanyl-D-glutamate</name>
        <dbReference type="ChEBI" id="CHEBI:83900"/>
    </ligand>
</feature>
<comment type="function">
    <text evidence="7">Catalyzes the addition of meso-diaminopimelic acid to the nucleotide precursor UDP-N-acetylmuramoyl-L-alanyl-D-glutamate (UMAG) in the biosynthesis of bacterial cell-wall peptidoglycan.</text>
</comment>
<feature type="short sequence motif" description="Meso-diaminopimelate recognition motif" evidence="7">
    <location>
        <begin position="439"/>
        <end position="442"/>
    </location>
</feature>
<evidence type="ECO:0000256" key="1">
    <source>
        <dbReference type="ARBA" id="ARBA00005898"/>
    </source>
</evidence>
<dbReference type="GO" id="GO:0016874">
    <property type="term" value="F:ligase activity"/>
    <property type="evidence" value="ECO:0007669"/>
    <property type="project" value="UniProtKB-KW"/>
</dbReference>
<comment type="pathway">
    <text evidence="7 8">Cell wall biogenesis; peptidoglycan biosynthesis.</text>
</comment>
<name>A0ABP9N4X6_9GAMM</name>
<evidence type="ECO:0000313" key="12">
    <source>
        <dbReference type="EMBL" id="GAA5104643.1"/>
    </source>
</evidence>
<reference evidence="13" key="1">
    <citation type="journal article" date="2019" name="Int. J. Syst. Evol. Microbiol.">
        <title>The Global Catalogue of Microorganisms (GCM) 10K type strain sequencing project: providing services to taxonomists for standard genome sequencing and annotation.</title>
        <authorList>
            <consortium name="The Broad Institute Genomics Platform"/>
            <consortium name="The Broad Institute Genome Sequencing Center for Infectious Disease"/>
            <person name="Wu L."/>
            <person name="Ma J."/>
        </authorList>
    </citation>
    <scope>NUCLEOTIDE SEQUENCE [LARGE SCALE GENOMIC DNA]</scope>
    <source>
        <strain evidence="13">JCM 18050</strain>
    </source>
</reference>
<feature type="binding site" evidence="7">
    <location>
        <begin position="131"/>
        <end position="137"/>
    </location>
    <ligand>
        <name>ATP</name>
        <dbReference type="ChEBI" id="CHEBI:30616"/>
    </ligand>
</feature>
<dbReference type="NCBIfam" id="TIGR01085">
    <property type="entry name" value="murE"/>
    <property type="match status" value="1"/>
</dbReference>
<dbReference type="NCBIfam" id="NF001123">
    <property type="entry name" value="PRK00139.1-1"/>
    <property type="match status" value="1"/>
</dbReference>
<comment type="caution">
    <text evidence="12">The sequence shown here is derived from an EMBL/GenBank/DDBJ whole genome shotgun (WGS) entry which is preliminary data.</text>
</comment>
<dbReference type="Gene3D" id="3.40.1390.10">
    <property type="entry name" value="MurE/MurF, N-terminal domain"/>
    <property type="match status" value="1"/>
</dbReference>
<dbReference type="NCBIfam" id="NF001124">
    <property type="entry name" value="PRK00139.1-2"/>
    <property type="match status" value="1"/>
</dbReference>
<evidence type="ECO:0000256" key="7">
    <source>
        <dbReference type="HAMAP-Rule" id="MF_00208"/>
    </source>
</evidence>
<dbReference type="SUPFAM" id="SSF63418">
    <property type="entry name" value="MurE/MurF N-terminal domain"/>
    <property type="match status" value="1"/>
</dbReference>
<comment type="caution">
    <text evidence="7">Lacks conserved residue(s) required for the propagation of feature annotation.</text>
</comment>
<feature type="binding site" evidence="7">
    <location>
        <position position="208"/>
    </location>
    <ligand>
        <name>UDP-N-acetyl-alpha-D-muramoyl-L-alanyl-D-glutamate</name>
        <dbReference type="ChEBI" id="CHEBI:83900"/>
    </ligand>
</feature>
<dbReference type="NCBIfam" id="NF001126">
    <property type="entry name" value="PRK00139.1-4"/>
    <property type="match status" value="1"/>
</dbReference>
<evidence type="ECO:0000256" key="6">
    <source>
        <dbReference type="ARBA" id="ARBA00023316"/>
    </source>
</evidence>
<evidence type="ECO:0000256" key="3">
    <source>
        <dbReference type="ARBA" id="ARBA00022960"/>
    </source>
</evidence>
<feature type="binding site" evidence="7">
    <location>
        <position position="40"/>
    </location>
    <ligand>
        <name>UDP-N-acetyl-alpha-D-muramoyl-L-alanyl-D-glutamate</name>
        <dbReference type="ChEBI" id="CHEBI:83900"/>
    </ligand>
</feature>
<evidence type="ECO:0000256" key="4">
    <source>
        <dbReference type="ARBA" id="ARBA00022984"/>
    </source>
</evidence>
<dbReference type="InterPro" id="IPR035911">
    <property type="entry name" value="MurE/MurF_N"/>
</dbReference>
<comment type="cofactor">
    <cofactor evidence="7">
        <name>Mg(2+)</name>
        <dbReference type="ChEBI" id="CHEBI:18420"/>
    </cofactor>
</comment>
<dbReference type="SUPFAM" id="SSF53623">
    <property type="entry name" value="MurD-like peptide ligases, catalytic domain"/>
    <property type="match status" value="1"/>
</dbReference>
<feature type="binding site" evidence="7">
    <location>
        <position position="172"/>
    </location>
    <ligand>
        <name>UDP-N-acetyl-alpha-D-muramoyl-L-alanyl-D-glutamate</name>
        <dbReference type="ChEBI" id="CHEBI:83900"/>
    </ligand>
</feature>
<dbReference type="InterPro" id="IPR036615">
    <property type="entry name" value="Mur_ligase_C_dom_sf"/>
</dbReference>
<dbReference type="Pfam" id="PF08245">
    <property type="entry name" value="Mur_ligase_M"/>
    <property type="match status" value="1"/>
</dbReference>
<dbReference type="Pfam" id="PF01225">
    <property type="entry name" value="Mur_ligase"/>
    <property type="match status" value="1"/>
</dbReference>
<feature type="domain" description="Mur ligase central" evidence="11">
    <location>
        <begin position="129"/>
        <end position="343"/>
    </location>
</feature>
<dbReference type="Pfam" id="PF02875">
    <property type="entry name" value="Mur_ligase_C"/>
    <property type="match status" value="1"/>
</dbReference>
<keyword evidence="7" id="KW-0067">ATP-binding</keyword>
<dbReference type="InterPro" id="IPR036565">
    <property type="entry name" value="Mur-like_cat_sf"/>
</dbReference>
<evidence type="ECO:0000256" key="8">
    <source>
        <dbReference type="RuleBase" id="RU004135"/>
    </source>
</evidence>
<protein>
    <recommendedName>
        <fullName evidence="7">UDP-N-acetylmuramoyl-L-alanyl-D-glutamate--2,6-diaminopimelate ligase</fullName>
        <ecNumber evidence="7">6.3.2.13</ecNumber>
    </recommendedName>
    <alternativeName>
        <fullName evidence="7">Meso-A2pm-adding enzyme</fullName>
    </alternativeName>
    <alternativeName>
        <fullName evidence="7">Meso-diaminopimelate-adding enzyme</fullName>
    </alternativeName>
    <alternativeName>
        <fullName evidence="7">UDP-MurNAc-L-Ala-D-Glu:meso-diaminopimelate ligase</fullName>
    </alternativeName>
    <alternativeName>
        <fullName evidence="7">UDP-MurNAc-tripeptide synthetase</fullName>
    </alternativeName>
    <alternativeName>
        <fullName evidence="7">UDP-N-acetylmuramyl-tripeptide synthetase</fullName>
    </alternativeName>
</protein>
<keyword evidence="6 7" id="KW-0961">Cell wall biogenesis/degradation</keyword>
<keyword evidence="7" id="KW-0547">Nucleotide-binding</keyword>
<dbReference type="InterPro" id="IPR013221">
    <property type="entry name" value="Mur_ligase_cen"/>
</dbReference>
<keyword evidence="7 12" id="KW-0436">Ligase</keyword>
<comment type="PTM">
    <text evidence="7">Carboxylation is probably crucial for Mg(2+) binding and, consequently, for the gamma-phosphate positioning of ATP.</text>
</comment>
<keyword evidence="3 7" id="KW-0133">Cell shape</keyword>
<keyword evidence="4 7" id="KW-0573">Peptidoglycan synthesis</keyword>
<comment type="catalytic activity">
    <reaction evidence="7">
        <text>UDP-N-acetyl-alpha-D-muramoyl-L-alanyl-D-glutamate + meso-2,6-diaminopimelate + ATP = UDP-N-acetyl-alpha-D-muramoyl-L-alanyl-gamma-D-glutamyl-meso-2,6-diaminopimelate + ADP + phosphate + H(+)</text>
        <dbReference type="Rhea" id="RHEA:23676"/>
        <dbReference type="ChEBI" id="CHEBI:15378"/>
        <dbReference type="ChEBI" id="CHEBI:30616"/>
        <dbReference type="ChEBI" id="CHEBI:43474"/>
        <dbReference type="ChEBI" id="CHEBI:57791"/>
        <dbReference type="ChEBI" id="CHEBI:83900"/>
        <dbReference type="ChEBI" id="CHEBI:83905"/>
        <dbReference type="ChEBI" id="CHEBI:456216"/>
        <dbReference type="EC" id="6.3.2.13"/>
    </reaction>
</comment>
<evidence type="ECO:0000259" key="9">
    <source>
        <dbReference type="Pfam" id="PF01225"/>
    </source>
</evidence>
<evidence type="ECO:0000313" key="13">
    <source>
        <dbReference type="Proteomes" id="UP001500171"/>
    </source>
</evidence>
<dbReference type="InterPro" id="IPR000713">
    <property type="entry name" value="Mur_ligase_N"/>
</dbReference>
<accession>A0ABP9N4X6</accession>
<dbReference type="HAMAP" id="MF_00208">
    <property type="entry name" value="MurE"/>
    <property type="match status" value="1"/>
</dbReference>
<sequence>MAHYDLKTLVNYFGVSLNNVCSLASLPFENQIIEQLRLDSRQVKPNDLFIALKGQSHDGREFIPQAVMSGAIAILAETDNSVEDKTLSYFTFDGKKIPQINIYQLANRISAFANEFYDHPSSKMKVIGVTGTNGKTTVTQLIAQWASLIGQKSAVLGTVGNGVYGKLTPSANTTSSSIEIQSYLAAFLAEDVKIVAMEVSSHGLALGRVQDVSYAASLFTNLSRDHLDFHHTIKNYKNAKWSLFSPLTKELAVKHSGKRVINYDDKVGRAWINKLEDAVVVSTQPEYLTKIRALGKAYIGISSIEYHDKGVSLYFDSSFGNGVLESRLFGSFNVSNLLLALGALLALGFPFFALINTVPHLSPVCGRMEIFAVKNKPTVIVDYAHTPDALDKALFAAKEHCHGKLWVIFGCGGDRDRGKRPLMANVAQSYTDNIIVTNDNPRTEDPDTIIHDIMAGFTEPNQINIVKDRVTAIRWAIDHSNENDIILVAGKGHEDYQIIGQTKHHYSDRETVSDLLGMTL</sequence>
<dbReference type="PANTHER" id="PTHR23135:SF4">
    <property type="entry name" value="UDP-N-ACETYLMURAMOYL-L-ALANYL-D-GLUTAMATE--2,6-DIAMINOPIMELATE LIGASE MURE HOMOLOG, CHLOROPLASTIC"/>
    <property type="match status" value="1"/>
</dbReference>
<feature type="binding site" evidence="7">
    <location>
        <begin position="439"/>
        <end position="442"/>
    </location>
    <ligand>
        <name>meso-2,6-diaminopimelate</name>
        <dbReference type="ChEBI" id="CHEBI:57791"/>
    </ligand>
</feature>
<feature type="domain" description="Mur ligase N-terminal catalytic" evidence="9">
    <location>
        <begin position="33"/>
        <end position="116"/>
    </location>
</feature>
<feature type="binding site" evidence="7">
    <location>
        <position position="415"/>
    </location>
    <ligand>
        <name>meso-2,6-diaminopimelate</name>
        <dbReference type="ChEBI" id="CHEBI:57791"/>
    </ligand>
</feature>
<dbReference type="Proteomes" id="UP001500171">
    <property type="component" value="Unassembled WGS sequence"/>
</dbReference>
<dbReference type="Gene3D" id="3.90.190.20">
    <property type="entry name" value="Mur ligase, C-terminal domain"/>
    <property type="match status" value="1"/>
</dbReference>
<dbReference type="EMBL" id="BAABHY010000001">
    <property type="protein sequence ID" value="GAA5104643.1"/>
    <property type="molecule type" value="Genomic_DNA"/>
</dbReference>